<evidence type="ECO:0000256" key="1">
    <source>
        <dbReference type="ARBA" id="ARBA00022468"/>
    </source>
</evidence>
<reference evidence="4" key="1">
    <citation type="submission" date="2020-04" db="EMBL/GenBank/DDBJ databases">
        <title>Draft genome resource of the tomato pathogen Pseudocercospora fuligena.</title>
        <authorList>
            <person name="Zaccaron A."/>
        </authorList>
    </citation>
    <scope>NUCLEOTIDE SEQUENCE</scope>
    <source>
        <strain evidence="4">PF001</strain>
    </source>
</reference>
<dbReference type="OrthoDB" id="206700at2759"/>
<keyword evidence="1" id="KW-0343">GTPase activation</keyword>
<dbReference type="Proteomes" id="UP000660729">
    <property type="component" value="Unassembled WGS sequence"/>
</dbReference>
<dbReference type="AlphaFoldDB" id="A0A8H6RDP5"/>
<dbReference type="GO" id="GO:0006888">
    <property type="term" value="P:endoplasmic reticulum to Golgi vesicle-mediated transport"/>
    <property type="evidence" value="ECO:0007669"/>
    <property type="project" value="TreeGrafter"/>
</dbReference>
<dbReference type="InterPro" id="IPR000195">
    <property type="entry name" value="Rab-GAP-TBC_dom"/>
</dbReference>
<evidence type="ECO:0000313" key="4">
    <source>
        <dbReference type="EMBL" id="KAF7189206.1"/>
    </source>
</evidence>
<dbReference type="PANTHER" id="PTHR20913:SF7">
    <property type="entry name" value="RE60063P"/>
    <property type="match status" value="1"/>
</dbReference>
<sequence length="446" mass="49874">MASLDTTKEVESAVDQTPTPPAADEGAITAESASHALSPLSGSSRVESLSDLHKAKVSQILAACRDHDLEALRELAASENGLIEDDVRRTAWPVLLGCNDEAANEHNDWTSLARHRDEDQVQLDVNRSFMYYPENESEKRMQQRKRELSDVITATLRRHPVLCYFQGYHDIIQVLLLVLGADAASAAAARLSLLRIRDFMLPTLTAAEAHLHLLPSILYAADRELYTHLSGATQPTPFFALAATLTLYAHDIEEYGDIARLFDYLLASEAVVPVYLFATIVMSRKKELLEIDHDEPEMLHSILSKLPKPLDLEGLIHRTQTLFTNYPPEQLPNRAWRRVSSYSVLKMTRDPQALSTQSLQEGEQLFAKHAAEIQRQDAVKQVRQRMQALAYQYRRPAKWTGTAILVAALALYLGRTTNGSVGLGYLTSLARRLSHVAWDVARTFAP</sequence>
<evidence type="ECO:0000313" key="5">
    <source>
        <dbReference type="Proteomes" id="UP000660729"/>
    </source>
</evidence>
<organism evidence="4 5">
    <name type="scientific">Pseudocercospora fuligena</name>
    <dbReference type="NCBI Taxonomy" id="685502"/>
    <lineage>
        <taxon>Eukaryota</taxon>
        <taxon>Fungi</taxon>
        <taxon>Dikarya</taxon>
        <taxon>Ascomycota</taxon>
        <taxon>Pezizomycotina</taxon>
        <taxon>Dothideomycetes</taxon>
        <taxon>Dothideomycetidae</taxon>
        <taxon>Mycosphaerellales</taxon>
        <taxon>Mycosphaerellaceae</taxon>
        <taxon>Pseudocercospora</taxon>
    </lineage>
</organism>
<dbReference type="FunFam" id="1.10.472.80:FF:000060">
    <property type="entry name" value="TBC domain protein, putative"/>
    <property type="match status" value="1"/>
</dbReference>
<dbReference type="FunFam" id="1.10.8.1310:FF:000001">
    <property type="entry name" value="TBC1 domain family, member 20"/>
    <property type="match status" value="1"/>
</dbReference>
<gene>
    <name evidence="4" type="ORF">HII31_09628</name>
</gene>
<feature type="domain" description="Rab-GAP TBC" evidence="3">
    <location>
        <begin position="82"/>
        <end position="269"/>
    </location>
</feature>
<dbReference type="Gene3D" id="1.10.8.1310">
    <property type="match status" value="1"/>
</dbReference>
<evidence type="ECO:0000259" key="3">
    <source>
        <dbReference type="PROSITE" id="PS50086"/>
    </source>
</evidence>
<dbReference type="SUPFAM" id="SSF47923">
    <property type="entry name" value="Ypt/Rab-GAP domain of gyp1p"/>
    <property type="match status" value="2"/>
</dbReference>
<dbReference type="GO" id="GO:0005789">
    <property type="term" value="C:endoplasmic reticulum membrane"/>
    <property type="evidence" value="ECO:0007669"/>
    <property type="project" value="TreeGrafter"/>
</dbReference>
<feature type="region of interest" description="Disordered" evidence="2">
    <location>
        <begin position="1"/>
        <end position="27"/>
    </location>
</feature>
<dbReference type="EMBL" id="JABCIY010000194">
    <property type="protein sequence ID" value="KAF7189206.1"/>
    <property type="molecule type" value="Genomic_DNA"/>
</dbReference>
<dbReference type="PROSITE" id="PS50086">
    <property type="entry name" value="TBC_RABGAP"/>
    <property type="match status" value="1"/>
</dbReference>
<accession>A0A8H6RDP5</accession>
<dbReference type="InterPro" id="IPR035969">
    <property type="entry name" value="Rab-GAP_TBC_sf"/>
</dbReference>
<proteinExistence type="predicted"/>
<dbReference type="SMART" id="SM00164">
    <property type="entry name" value="TBC"/>
    <property type="match status" value="1"/>
</dbReference>
<comment type="caution">
    <text evidence="4">The sequence shown here is derived from an EMBL/GenBank/DDBJ whole genome shotgun (WGS) entry which is preliminary data.</text>
</comment>
<dbReference type="GO" id="GO:0005096">
    <property type="term" value="F:GTPase activator activity"/>
    <property type="evidence" value="ECO:0007669"/>
    <property type="project" value="UniProtKB-KW"/>
</dbReference>
<protein>
    <submittedName>
        <fullName evidence="4">TBC1 domain family member 20</fullName>
    </submittedName>
</protein>
<dbReference type="PANTHER" id="PTHR20913">
    <property type="entry name" value="TBC1 DOMAIN FAMILY MEMBER 20/GTPASE"/>
    <property type="match status" value="1"/>
</dbReference>
<dbReference type="Pfam" id="PF00566">
    <property type="entry name" value="RabGAP-TBC"/>
    <property type="match status" value="1"/>
</dbReference>
<dbReference type="InterPro" id="IPR045913">
    <property type="entry name" value="TBC20/Gyp8-like"/>
</dbReference>
<keyword evidence="5" id="KW-1185">Reference proteome</keyword>
<evidence type="ECO:0000256" key="2">
    <source>
        <dbReference type="SAM" id="MobiDB-lite"/>
    </source>
</evidence>
<name>A0A8H6RDP5_9PEZI</name>
<feature type="compositionally biased region" description="Basic and acidic residues" evidence="2">
    <location>
        <begin position="1"/>
        <end position="11"/>
    </location>
</feature>
<dbReference type="Gene3D" id="1.10.472.80">
    <property type="entry name" value="Ypt/Rab-GAP domain of gyp1p, domain 3"/>
    <property type="match status" value="1"/>
</dbReference>